<dbReference type="STRING" id="5762.D2VIE7"/>
<reference evidence="3 4" key="1">
    <citation type="journal article" date="2010" name="Cell">
        <title>The genome of Naegleria gruberi illuminates early eukaryotic versatility.</title>
        <authorList>
            <person name="Fritz-Laylin L.K."/>
            <person name="Prochnik S.E."/>
            <person name="Ginger M.L."/>
            <person name="Dacks J.B."/>
            <person name="Carpenter M.L."/>
            <person name="Field M.C."/>
            <person name="Kuo A."/>
            <person name="Paredez A."/>
            <person name="Chapman J."/>
            <person name="Pham J."/>
            <person name="Shu S."/>
            <person name="Neupane R."/>
            <person name="Cipriano M."/>
            <person name="Mancuso J."/>
            <person name="Tu H."/>
            <person name="Salamov A."/>
            <person name="Lindquist E."/>
            <person name="Shapiro H."/>
            <person name="Lucas S."/>
            <person name="Grigoriev I.V."/>
            <person name="Cande W.Z."/>
            <person name="Fulton C."/>
            <person name="Rokhsar D.S."/>
            <person name="Dawson S.C."/>
        </authorList>
    </citation>
    <scope>NUCLEOTIDE SEQUENCE [LARGE SCALE GENOMIC DNA]</scope>
    <source>
        <strain evidence="3 4">NEG-M</strain>
    </source>
</reference>
<organism evidence="4">
    <name type="scientific">Naegleria gruberi</name>
    <name type="common">Amoeba</name>
    <dbReference type="NCBI Taxonomy" id="5762"/>
    <lineage>
        <taxon>Eukaryota</taxon>
        <taxon>Discoba</taxon>
        <taxon>Heterolobosea</taxon>
        <taxon>Tetramitia</taxon>
        <taxon>Eutetramitia</taxon>
        <taxon>Vahlkampfiidae</taxon>
        <taxon>Naegleria</taxon>
    </lineage>
</organism>
<dbReference type="EMBL" id="GG738874">
    <property type="protein sequence ID" value="EFC43347.1"/>
    <property type="molecule type" value="Genomic_DNA"/>
</dbReference>
<accession>D2VIE7</accession>
<evidence type="ECO:0000313" key="3">
    <source>
        <dbReference type="EMBL" id="EFC43347.1"/>
    </source>
</evidence>
<dbReference type="SUPFAM" id="SSF51735">
    <property type="entry name" value="NAD(P)-binding Rossmann-fold domains"/>
    <property type="match status" value="1"/>
</dbReference>
<dbReference type="Pfam" id="PF00106">
    <property type="entry name" value="adh_short"/>
    <property type="match status" value="1"/>
</dbReference>
<name>D2VIE7_NAEGR</name>
<comment type="similarity">
    <text evidence="2">Belongs to the short-chain dehydrogenases/reductases (SDR) family.</text>
</comment>
<dbReference type="eggNOG" id="KOG1208">
    <property type="taxonomic scope" value="Eukaryota"/>
</dbReference>
<sequence length="327" mass="36348">MDPVTLTCGVAGLGLLALGKHFFNGGSVSSELLSHTNLSGKVIIVTGPSVAGIGYEAANLFYSKGATVILACRSLSSGEQVQQEILNQQKTSKTGSVQVMKLDLADLASVKSFCVDFIEKYDRLDVLLNNAGIMMTPHGVTKQNVELQFGTNHLGHFLLTKLLIDLIKKSNGRVISVSSRAGEHGFCSFDLNTLNNECKEVKTERLYGRSKFSNMVFTRKLEREFRSDPNTTATAYSLHPGVVRTRLWRELNPLYFLVSYPFWWYGTKSAWQGSQTSIYLSIAPTSELQGGHYYADCKLDKDNQFAVDEELQDRLWASSLELCKNYL</sequence>
<keyword evidence="4" id="KW-1185">Reference proteome</keyword>
<dbReference type="Proteomes" id="UP000006671">
    <property type="component" value="Unassembled WGS sequence"/>
</dbReference>
<evidence type="ECO:0000256" key="1">
    <source>
        <dbReference type="ARBA" id="ARBA00023002"/>
    </source>
</evidence>
<dbReference type="PRINTS" id="PR00081">
    <property type="entry name" value="GDHRDH"/>
</dbReference>
<dbReference type="FunCoup" id="D2VIE7">
    <property type="interactions" value="121"/>
</dbReference>
<dbReference type="GeneID" id="8853319"/>
<gene>
    <name evidence="3" type="ORF">NAEGRDRAFT_34402</name>
</gene>
<dbReference type="KEGG" id="ngr:NAEGRDRAFT_34402"/>
<dbReference type="InParanoid" id="D2VIE7"/>
<protein>
    <submittedName>
        <fullName evidence="3">Predicted protein</fullName>
    </submittedName>
</protein>
<dbReference type="AlphaFoldDB" id="D2VIE7"/>
<dbReference type="InterPro" id="IPR002347">
    <property type="entry name" value="SDR_fam"/>
</dbReference>
<evidence type="ECO:0000313" key="4">
    <source>
        <dbReference type="Proteomes" id="UP000006671"/>
    </source>
</evidence>
<proteinExistence type="inferred from homology"/>
<evidence type="ECO:0000256" key="2">
    <source>
        <dbReference type="RuleBase" id="RU000363"/>
    </source>
</evidence>
<dbReference type="InterPro" id="IPR036291">
    <property type="entry name" value="NAD(P)-bd_dom_sf"/>
</dbReference>
<dbReference type="VEuPathDB" id="AmoebaDB:NAEGRDRAFT_34402"/>
<dbReference type="PANTHER" id="PTHR43157:SF31">
    <property type="entry name" value="PHOSPHATIDYLINOSITOL-GLYCAN BIOSYNTHESIS CLASS F PROTEIN"/>
    <property type="match status" value="1"/>
</dbReference>
<dbReference type="GO" id="GO:0016491">
    <property type="term" value="F:oxidoreductase activity"/>
    <property type="evidence" value="ECO:0007669"/>
    <property type="project" value="UniProtKB-KW"/>
</dbReference>
<dbReference type="OrthoDB" id="191139at2759"/>
<dbReference type="OMA" id="PPAEKYW"/>
<dbReference type="RefSeq" id="XP_002676091.1">
    <property type="nucleotide sequence ID" value="XM_002676045.1"/>
</dbReference>
<keyword evidence="1" id="KW-0560">Oxidoreductase</keyword>
<dbReference type="CDD" id="cd05327">
    <property type="entry name" value="retinol-DH_like_SDR_c_like"/>
    <property type="match status" value="1"/>
</dbReference>
<dbReference type="Gene3D" id="3.40.50.720">
    <property type="entry name" value="NAD(P)-binding Rossmann-like Domain"/>
    <property type="match status" value="1"/>
</dbReference>
<dbReference type="PRINTS" id="PR00080">
    <property type="entry name" value="SDRFAMILY"/>
</dbReference>
<dbReference type="PANTHER" id="PTHR43157">
    <property type="entry name" value="PHOSPHATIDYLINOSITOL-GLYCAN BIOSYNTHESIS CLASS F PROTEIN-RELATED"/>
    <property type="match status" value="1"/>
</dbReference>